<accession>A0A397IZN7</accession>
<protein>
    <submittedName>
        <fullName evidence="1">Uncharacterized protein</fullName>
    </submittedName>
</protein>
<evidence type="ECO:0000313" key="2">
    <source>
        <dbReference type="Proteomes" id="UP000266861"/>
    </source>
</evidence>
<gene>
    <name evidence="1" type="ORF">Glove_166g21</name>
</gene>
<dbReference type="EMBL" id="PQFF01000156">
    <property type="protein sequence ID" value="RHZ78343.1"/>
    <property type="molecule type" value="Genomic_DNA"/>
</dbReference>
<dbReference type="AlphaFoldDB" id="A0A397IZN7"/>
<sequence>MFLILYSSYPMLCIRSLSCKGGGNGIFICIGGGGGGGEFNVIVWYVIVEDVIVGFVDGFVEFPIGENWKEISCGNVVIF</sequence>
<proteinExistence type="predicted"/>
<dbReference type="Proteomes" id="UP000266861">
    <property type="component" value="Unassembled WGS sequence"/>
</dbReference>
<organism evidence="1 2">
    <name type="scientific">Diversispora epigaea</name>
    <dbReference type="NCBI Taxonomy" id="1348612"/>
    <lineage>
        <taxon>Eukaryota</taxon>
        <taxon>Fungi</taxon>
        <taxon>Fungi incertae sedis</taxon>
        <taxon>Mucoromycota</taxon>
        <taxon>Glomeromycotina</taxon>
        <taxon>Glomeromycetes</taxon>
        <taxon>Diversisporales</taxon>
        <taxon>Diversisporaceae</taxon>
        <taxon>Diversispora</taxon>
    </lineage>
</organism>
<keyword evidence="2" id="KW-1185">Reference proteome</keyword>
<name>A0A397IZN7_9GLOM</name>
<evidence type="ECO:0000313" key="1">
    <source>
        <dbReference type="EMBL" id="RHZ78343.1"/>
    </source>
</evidence>
<comment type="caution">
    <text evidence="1">The sequence shown here is derived from an EMBL/GenBank/DDBJ whole genome shotgun (WGS) entry which is preliminary data.</text>
</comment>
<reference evidence="1 2" key="1">
    <citation type="submission" date="2018-08" db="EMBL/GenBank/DDBJ databases">
        <title>Genome and evolution of the arbuscular mycorrhizal fungus Diversispora epigaea (formerly Glomus versiforme) and its bacterial endosymbionts.</title>
        <authorList>
            <person name="Sun X."/>
            <person name="Fei Z."/>
            <person name="Harrison M."/>
        </authorList>
    </citation>
    <scope>NUCLEOTIDE SEQUENCE [LARGE SCALE GENOMIC DNA]</scope>
    <source>
        <strain evidence="1 2">IT104</strain>
    </source>
</reference>